<evidence type="ECO:0000313" key="2">
    <source>
        <dbReference type="EMBL" id="MBR8463472.1"/>
    </source>
</evidence>
<protein>
    <submittedName>
        <fullName evidence="2">DUF507 family protein</fullName>
    </submittedName>
</protein>
<feature type="coiled-coil region" evidence="1">
    <location>
        <begin position="46"/>
        <end position="73"/>
    </location>
</feature>
<dbReference type="Pfam" id="PF04368">
    <property type="entry name" value="DUF507"/>
    <property type="match status" value="1"/>
</dbReference>
<dbReference type="RefSeq" id="WP_212141628.1">
    <property type="nucleotide sequence ID" value="NZ_JAGSSW010000002.1"/>
</dbReference>
<gene>
    <name evidence="2" type="ORF">KDD93_02670</name>
</gene>
<proteinExistence type="predicted"/>
<organism evidence="2 3">
    <name type="scientific">Campylobacter anatolicus</name>
    <dbReference type="NCBI Taxonomy" id="2829105"/>
    <lineage>
        <taxon>Bacteria</taxon>
        <taxon>Pseudomonadati</taxon>
        <taxon>Campylobacterota</taxon>
        <taxon>Epsilonproteobacteria</taxon>
        <taxon>Campylobacterales</taxon>
        <taxon>Campylobacteraceae</taxon>
        <taxon>Campylobacter</taxon>
    </lineage>
</organism>
<name>A0ABS5HH83_9BACT</name>
<keyword evidence="3" id="KW-1185">Reference proteome</keyword>
<dbReference type="Proteomes" id="UP000682951">
    <property type="component" value="Unassembled WGS sequence"/>
</dbReference>
<comment type="caution">
    <text evidence="2">The sequence shown here is derived from an EMBL/GenBank/DDBJ whole genome shotgun (WGS) entry which is preliminary data.</text>
</comment>
<evidence type="ECO:0000313" key="3">
    <source>
        <dbReference type="Proteomes" id="UP000682951"/>
    </source>
</evidence>
<dbReference type="EMBL" id="JAGSSW010000002">
    <property type="protein sequence ID" value="MBR8463472.1"/>
    <property type="molecule type" value="Genomic_DNA"/>
</dbReference>
<sequence length="183" mass="21675">MRLKLPHIPYISHKIAIDLLNCGLVKLNRGIEPVALKASEILKIDIQKERALEERTNELLEKNEDEMESMQVDRKSMFRLIKKRLAPEFGVILSHEDRFSDIAHKILEATWKASLIDYSVSENRVKNIIYNSMDEYFKNYEKIEDDVIEKIEGYKRKLIPGTEEYDVVFERLYEDELRKRGML</sequence>
<accession>A0ABS5HH83</accession>
<reference evidence="2 3" key="1">
    <citation type="submission" date="2021-04" db="EMBL/GenBank/DDBJ databases">
        <title>Molecular and phenotypic characterization and identification of bacterial isolates recovered from the Anatolian ground squirrels (Spermophilus xanthoprymnus) and which have the potential to form a new species in the Campylobacter genus.</title>
        <authorList>
            <person name="Aydin F."/>
            <person name="Abay S."/>
            <person name="Kayman T."/>
            <person name="Karakaya E."/>
            <person name="Mustak H.K."/>
            <person name="Mustak I.B."/>
            <person name="Bilgin N."/>
            <person name="Duzler A."/>
            <person name="Sahin O."/>
            <person name="Guran O."/>
            <person name="Saticioglu I.B."/>
        </authorList>
    </citation>
    <scope>NUCLEOTIDE SEQUENCE [LARGE SCALE GENOMIC DNA]</scope>
    <source>
        <strain evidence="3">faydin-G24</strain>
    </source>
</reference>
<keyword evidence="1" id="KW-0175">Coiled coil</keyword>
<evidence type="ECO:0000256" key="1">
    <source>
        <dbReference type="SAM" id="Coils"/>
    </source>
</evidence>
<dbReference type="InterPro" id="IPR007463">
    <property type="entry name" value="DUF507"/>
</dbReference>